<organism evidence="3 4">
    <name type="scientific">Maritimibacter harenae</name>
    <dbReference type="NCBI Taxonomy" id="2606218"/>
    <lineage>
        <taxon>Bacteria</taxon>
        <taxon>Pseudomonadati</taxon>
        <taxon>Pseudomonadota</taxon>
        <taxon>Alphaproteobacteria</taxon>
        <taxon>Rhodobacterales</taxon>
        <taxon>Roseobacteraceae</taxon>
        <taxon>Maritimibacter</taxon>
    </lineage>
</organism>
<keyword evidence="1" id="KW-0812">Transmembrane</keyword>
<name>A0A845LW69_9RHOB</name>
<evidence type="ECO:0000256" key="1">
    <source>
        <dbReference type="SAM" id="Phobius"/>
    </source>
</evidence>
<dbReference type="InterPro" id="IPR050570">
    <property type="entry name" value="Cell_wall_metabolism_enzyme"/>
</dbReference>
<gene>
    <name evidence="3" type="ORF">GQE99_00925</name>
</gene>
<sequence>MFRSFTAGPAVTAAILALQVVLPLVLIAWLGVFPAGSLAGFAVQAAGIGAFLFALARIAQWALPAWWLPRVYGALWLLAVVVHASAIAGAPVWPADAPGWAGLSVAMILLGLGAGFGAAALAGRRPPLVTIVDIANPFGAGQFLVGHGGGNRLVNGHLKTLDPRVERFRPWRGQSYALDFFGLGRWGLRAAGWHPSDPAAYAIFGAELRAPCAGTVRAAESRMPDFEVPRQDSVNRLGNHVILSLGYAEIVFAHMRQGSVQVAPGDVVAIGDRLGEVGNSGASTEPHLHIHAQRPAADGDPPLSGAPLALRIDGRFLVRGDRLKTGG</sequence>
<dbReference type="AlphaFoldDB" id="A0A845LW69"/>
<dbReference type="Pfam" id="PF01551">
    <property type="entry name" value="Peptidase_M23"/>
    <property type="match status" value="1"/>
</dbReference>
<proteinExistence type="predicted"/>
<keyword evidence="1" id="KW-0472">Membrane</keyword>
<dbReference type="SUPFAM" id="SSF51261">
    <property type="entry name" value="Duplicated hybrid motif"/>
    <property type="match status" value="1"/>
</dbReference>
<dbReference type="InterPro" id="IPR011055">
    <property type="entry name" value="Dup_hybrid_motif"/>
</dbReference>
<comment type="caution">
    <text evidence="3">The sequence shown here is derived from an EMBL/GenBank/DDBJ whole genome shotgun (WGS) entry which is preliminary data.</text>
</comment>
<dbReference type="EMBL" id="WTUX01000002">
    <property type="protein sequence ID" value="MZR11596.1"/>
    <property type="molecule type" value="Genomic_DNA"/>
</dbReference>
<accession>A0A845LW69</accession>
<dbReference type="CDD" id="cd12797">
    <property type="entry name" value="M23_peptidase"/>
    <property type="match status" value="1"/>
</dbReference>
<keyword evidence="4" id="KW-1185">Reference proteome</keyword>
<keyword evidence="1" id="KW-1133">Transmembrane helix</keyword>
<feature type="transmembrane region" description="Helical" evidence="1">
    <location>
        <begin position="38"/>
        <end position="59"/>
    </location>
</feature>
<dbReference type="InterPro" id="IPR016047">
    <property type="entry name" value="M23ase_b-sheet_dom"/>
</dbReference>
<dbReference type="RefSeq" id="WP_161349710.1">
    <property type="nucleotide sequence ID" value="NZ_WTUX01000002.1"/>
</dbReference>
<protein>
    <submittedName>
        <fullName evidence="3">Peptidoglycan DD-metalloendopeptidase family protein</fullName>
    </submittedName>
</protein>
<evidence type="ECO:0000313" key="4">
    <source>
        <dbReference type="Proteomes" id="UP000467322"/>
    </source>
</evidence>
<dbReference type="Gene3D" id="2.70.70.10">
    <property type="entry name" value="Glucose Permease (Domain IIA)"/>
    <property type="match status" value="1"/>
</dbReference>
<dbReference type="GO" id="GO:0004222">
    <property type="term" value="F:metalloendopeptidase activity"/>
    <property type="evidence" value="ECO:0007669"/>
    <property type="project" value="TreeGrafter"/>
</dbReference>
<evidence type="ECO:0000313" key="3">
    <source>
        <dbReference type="EMBL" id="MZR11596.1"/>
    </source>
</evidence>
<reference evidence="3 4" key="1">
    <citation type="submission" date="2019-12" db="EMBL/GenBank/DDBJ databases">
        <title>Maritimibacter sp. nov. sp. isolated from sea sand.</title>
        <authorList>
            <person name="Kim J."/>
            <person name="Jeong S.E."/>
            <person name="Jung H.S."/>
            <person name="Jeon C.O."/>
        </authorList>
    </citation>
    <scope>NUCLEOTIDE SEQUENCE [LARGE SCALE GENOMIC DNA]</scope>
    <source>
        <strain evidence="3 4">DP07</strain>
    </source>
</reference>
<dbReference type="PANTHER" id="PTHR21666">
    <property type="entry name" value="PEPTIDASE-RELATED"/>
    <property type="match status" value="1"/>
</dbReference>
<dbReference type="Proteomes" id="UP000467322">
    <property type="component" value="Unassembled WGS sequence"/>
</dbReference>
<feature type="domain" description="M23ase beta-sheet core" evidence="2">
    <location>
        <begin position="205"/>
        <end position="294"/>
    </location>
</feature>
<dbReference type="PANTHER" id="PTHR21666:SF285">
    <property type="entry name" value="M23 FAMILY METALLOPEPTIDASE"/>
    <property type="match status" value="1"/>
</dbReference>
<feature type="transmembrane region" description="Helical" evidence="1">
    <location>
        <begin position="99"/>
        <end position="122"/>
    </location>
</feature>
<feature type="transmembrane region" description="Helical" evidence="1">
    <location>
        <begin position="12"/>
        <end position="32"/>
    </location>
</feature>
<evidence type="ECO:0000259" key="2">
    <source>
        <dbReference type="Pfam" id="PF01551"/>
    </source>
</evidence>
<feature type="transmembrane region" description="Helical" evidence="1">
    <location>
        <begin position="71"/>
        <end position="93"/>
    </location>
</feature>